<accession>A0A6M2BL74</accession>
<name>A0A6M2BL74_9GAMM</name>
<feature type="region of interest" description="Disordered" evidence="1">
    <location>
        <begin position="42"/>
        <end position="85"/>
    </location>
</feature>
<dbReference type="Proteomes" id="UP000472676">
    <property type="component" value="Unassembled WGS sequence"/>
</dbReference>
<feature type="region of interest" description="Disordered" evidence="1">
    <location>
        <begin position="1"/>
        <end position="25"/>
    </location>
</feature>
<dbReference type="EMBL" id="JAAMOW010000001">
    <property type="protein sequence ID" value="NGY03446.1"/>
    <property type="molecule type" value="Genomic_DNA"/>
</dbReference>
<keyword evidence="3" id="KW-1185">Reference proteome</keyword>
<feature type="compositionally biased region" description="Basic and acidic residues" evidence="1">
    <location>
        <begin position="1"/>
        <end position="17"/>
    </location>
</feature>
<evidence type="ECO:0000256" key="1">
    <source>
        <dbReference type="SAM" id="MobiDB-lite"/>
    </source>
</evidence>
<evidence type="ECO:0000313" key="3">
    <source>
        <dbReference type="Proteomes" id="UP000472676"/>
    </source>
</evidence>
<protein>
    <submittedName>
        <fullName evidence="2">Uncharacterized protein</fullName>
    </submittedName>
</protein>
<organism evidence="2 3">
    <name type="scientific">Solimonas terrae</name>
    <dbReference type="NCBI Taxonomy" id="1396819"/>
    <lineage>
        <taxon>Bacteria</taxon>
        <taxon>Pseudomonadati</taxon>
        <taxon>Pseudomonadota</taxon>
        <taxon>Gammaproteobacteria</taxon>
        <taxon>Nevskiales</taxon>
        <taxon>Nevskiaceae</taxon>
        <taxon>Solimonas</taxon>
    </lineage>
</organism>
<proteinExistence type="predicted"/>
<gene>
    <name evidence="2" type="ORF">G7Y85_01570</name>
</gene>
<comment type="caution">
    <text evidence="2">The sequence shown here is derived from an EMBL/GenBank/DDBJ whole genome shotgun (WGS) entry which is preliminary data.</text>
</comment>
<dbReference type="RefSeq" id="WP_166250859.1">
    <property type="nucleotide sequence ID" value="NZ_JAAMOW010000001.1"/>
</dbReference>
<evidence type="ECO:0000313" key="2">
    <source>
        <dbReference type="EMBL" id="NGY03446.1"/>
    </source>
</evidence>
<sequence length="85" mass="9189">MSTDSKPKTREEADRVQHAKKVAKAQLYPQPVEGLFVRAQGEPPEIGTFTPPPPYPVKSAAFPQKETPAPPFLKDGMDSGSASEP</sequence>
<reference evidence="2 3" key="1">
    <citation type="journal article" date="2014" name="Int. J. Syst. Evol. Microbiol.">
        <title>Solimonas terrae sp. nov., isolated from soil.</title>
        <authorList>
            <person name="Kim S.J."/>
            <person name="Moon J.Y."/>
            <person name="Weon H.Y."/>
            <person name="Ahn J.H."/>
            <person name="Chen W.M."/>
            <person name="Kwon S.W."/>
        </authorList>
    </citation>
    <scope>NUCLEOTIDE SEQUENCE [LARGE SCALE GENOMIC DNA]</scope>
    <source>
        <strain evidence="2 3">KIS83-12</strain>
    </source>
</reference>
<dbReference type="AlphaFoldDB" id="A0A6M2BL74"/>